<dbReference type="EMBL" id="JAWDGP010001166">
    <property type="protein sequence ID" value="KAK3793910.1"/>
    <property type="molecule type" value="Genomic_DNA"/>
</dbReference>
<name>A0AAE1ATU8_9GAST</name>
<protein>
    <submittedName>
        <fullName evidence="2">Uncharacterized protein</fullName>
    </submittedName>
</protein>
<evidence type="ECO:0000313" key="2">
    <source>
        <dbReference type="EMBL" id="KAK3793910.1"/>
    </source>
</evidence>
<comment type="caution">
    <text evidence="2">The sequence shown here is derived from an EMBL/GenBank/DDBJ whole genome shotgun (WGS) entry which is preliminary data.</text>
</comment>
<evidence type="ECO:0000256" key="1">
    <source>
        <dbReference type="SAM" id="MobiDB-lite"/>
    </source>
</evidence>
<reference evidence="2" key="1">
    <citation type="journal article" date="2023" name="G3 (Bethesda)">
        <title>A reference genome for the long-term kleptoplast-retaining sea slug Elysia crispata morphotype clarki.</title>
        <authorList>
            <person name="Eastman K.E."/>
            <person name="Pendleton A.L."/>
            <person name="Shaikh M.A."/>
            <person name="Suttiyut T."/>
            <person name="Ogas R."/>
            <person name="Tomko P."/>
            <person name="Gavelis G."/>
            <person name="Widhalm J.R."/>
            <person name="Wisecaver J.H."/>
        </authorList>
    </citation>
    <scope>NUCLEOTIDE SEQUENCE</scope>
    <source>
        <strain evidence="2">ECLA1</strain>
    </source>
</reference>
<evidence type="ECO:0000313" key="3">
    <source>
        <dbReference type="Proteomes" id="UP001283361"/>
    </source>
</evidence>
<dbReference type="AlphaFoldDB" id="A0AAE1ATU8"/>
<proteinExistence type="predicted"/>
<dbReference type="Proteomes" id="UP001283361">
    <property type="component" value="Unassembled WGS sequence"/>
</dbReference>
<organism evidence="2 3">
    <name type="scientific">Elysia crispata</name>
    <name type="common">lettuce slug</name>
    <dbReference type="NCBI Taxonomy" id="231223"/>
    <lineage>
        <taxon>Eukaryota</taxon>
        <taxon>Metazoa</taxon>
        <taxon>Spiralia</taxon>
        <taxon>Lophotrochozoa</taxon>
        <taxon>Mollusca</taxon>
        <taxon>Gastropoda</taxon>
        <taxon>Heterobranchia</taxon>
        <taxon>Euthyneura</taxon>
        <taxon>Panpulmonata</taxon>
        <taxon>Sacoglossa</taxon>
        <taxon>Placobranchoidea</taxon>
        <taxon>Plakobranchidae</taxon>
        <taxon>Elysia</taxon>
    </lineage>
</organism>
<gene>
    <name evidence="2" type="ORF">RRG08_033486</name>
</gene>
<sequence>MIVPAKVSNISRRVPWCVSREMAISPASSRACVWLDMVVRDVTYDREPGTTPQCQHLTDTRDLSSPVNPQPVSSLLSPHLLFLAPLTPLSRTSIDLKTSQH</sequence>
<feature type="compositionally biased region" description="Polar residues" evidence="1">
    <location>
        <begin position="50"/>
        <end position="67"/>
    </location>
</feature>
<feature type="region of interest" description="Disordered" evidence="1">
    <location>
        <begin position="50"/>
        <end position="71"/>
    </location>
</feature>
<keyword evidence="3" id="KW-1185">Reference proteome</keyword>
<accession>A0AAE1ATU8</accession>